<dbReference type="HOGENOM" id="CLU_013253_0_3_1"/>
<feature type="chain" id="PRO_5003781888" evidence="8">
    <location>
        <begin position="17"/>
        <end position="421"/>
    </location>
</feature>
<feature type="region of interest" description="Disordered" evidence="7">
    <location>
        <begin position="401"/>
        <end position="421"/>
    </location>
</feature>
<evidence type="ECO:0000256" key="1">
    <source>
        <dbReference type="ARBA" id="ARBA00007447"/>
    </source>
</evidence>
<keyword evidence="8" id="KW-0732">Signal</keyword>
<evidence type="ECO:0000256" key="6">
    <source>
        <dbReference type="RuleBase" id="RU000454"/>
    </source>
</evidence>
<dbReference type="SUPFAM" id="SSF50630">
    <property type="entry name" value="Acid proteases"/>
    <property type="match status" value="1"/>
</dbReference>
<dbReference type="RefSeq" id="XP_008597280.1">
    <property type="nucleotide sequence ID" value="XM_008599058.1"/>
</dbReference>
<dbReference type="InParanoid" id="J4UQ24"/>
<comment type="similarity">
    <text evidence="1 6">Belongs to the peptidase A1 family.</text>
</comment>
<dbReference type="AlphaFoldDB" id="J4UQ24"/>
<feature type="signal peptide" evidence="8">
    <location>
        <begin position="1"/>
        <end position="16"/>
    </location>
</feature>
<feature type="active site" evidence="5">
    <location>
        <position position="95"/>
    </location>
</feature>
<accession>J4UQ24</accession>
<keyword evidence="4 6" id="KW-0378">Hydrolase</keyword>
<dbReference type="Proteomes" id="UP000002762">
    <property type="component" value="Unassembled WGS sequence"/>
</dbReference>
<dbReference type="Gene3D" id="2.40.70.10">
    <property type="entry name" value="Acid Proteases"/>
    <property type="match status" value="2"/>
</dbReference>
<dbReference type="PANTHER" id="PTHR47966">
    <property type="entry name" value="BETA-SITE APP-CLEAVING ENZYME, ISOFORM A-RELATED"/>
    <property type="match status" value="1"/>
</dbReference>
<keyword evidence="11" id="KW-1185">Reference proteome</keyword>
<protein>
    <submittedName>
        <fullName evidence="10">Endothiapepsin</fullName>
    </submittedName>
</protein>
<dbReference type="OrthoDB" id="2747330at2759"/>
<evidence type="ECO:0000256" key="4">
    <source>
        <dbReference type="ARBA" id="ARBA00022801"/>
    </source>
</evidence>
<gene>
    <name evidence="10" type="ORF">BBA_03961</name>
</gene>
<evidence type="ECO:0000256" key="5">
    <source>
        <dbReference type="PIRSR" id="PIRSR601461-1"/>
    </source>
</evidence>
<dbReference type="InterPro" id="IPR001461">
    <property type="entry name" value="Aspartic_peptidase_A1"/>
</dbReference>
<feature type="compositionally biased region" description="Basic residues" evidence="7">
    <location>
        <begin position="403"/>
        <end position="413"/>
    </location>
</feature>
<dbReference type="MEROPS" id="A01.A32"/>
<evidence type="ECO:0000256" key="8">
    <source>
        <dbReference type="SAM" id="SignalP"/>
    </source>
</evidence>
<dbReference type="InterPro" id="IPR021109">
    <property type="entry name" value="Peptidase_aspartic_dom_sf"/>
</dbReference>
<dbReference type="CDD" id="cd06097">
    <property type="entry name" value="Aspergillopepsin_like"/>
    <property type="match status" value="1"/>
</dbReference>
<feature type="domain" description="Peptidase A1" evidence="9">
    <location>
        <begin position="77"/>
        <end position="383"/>
    </location>
</feature>
<dbReference type="PRINTS" id="PR00792">
    <property type="entry name" value="PEPSIN"/>
</dbReference>
<feature type="region of interest" description="Disordered" evidence="7">
    <location>
        <begin position="34"/>
        <end position="73"/>
    </location>
</feature>
<name>J4UQ24_BEAB2</name>
<dbReference type="InterPro" id="IPR033121">
    <property type="entry name" value="PEPTIDASE_A1"/>
</dbReference>
<dbReference type="InterPro" id="IPR001969">
    <property type="entry name" value="Aspartic_peptidase_AS"/>
</dbReference>
<dbReference type="GeneID" id="19886973"/>
<evidence type="ECO:0000313" key="10">
    <source>
        <dbReference type="EMBL" id="EJP67387.1"/>
    </source>
</evidence>
<organism evidence="10 11">
    <name type="scientific">Beauveria bassiana (strain ARSEF 2860)</name>
    <name type="common">White muscardine disease fungus</name>
    <name type="synonym">Tritirachium shiotae</name>
    <dbReference type="NCBI Taxonomy" id="655819"/>
    <lineage>
        <taxon>Eukaryota</taxon>
        <taxon>Fungi</taxon>
        <taxon>Dikarya</taxon>
        <taxon>Ascomycota</taxon>
        <taxon>Pezizomycotina</taxon>
        <taxon>Sordariomycetes</taxon>
        <taxon>Hypocreomycetidae</taxon>
        <taxon>Hypocreales</taxon>
        <taxon>Cordycipitaceae</taxon>
        <taxon>Beauveria</taxon>
    </lineage>
</organism>
<dbReference type="GO" id="GO:0006508">
    <property type="term" value="P:proteolysis"/>
    <property type="evidence" value="ECO:0007669"/>
    <property type="project" value="UniProtKB-KW"/>
</dbReference>
<evidence type="ECO:0000256" key="3">
    <source>
        <dbReference type="ARBA" id="ARBA00022750"/>
    </source>
</evidence>
<evidence type="ECO:0000313" key="11">
    <source>
        <dbReference type="Proteomes" id="UP000002762"/>
    </source>
</evidence>
<evidence type="ECO:0000259" key="9">
    <source>
        <dbReference type="PROSITE" id="PS51767"/>
    </source>
</evidence>
<keyword evidence="3 6" id="KW-0064">Aspartyl protease</keyword>
<dbReference type="PANTHER" id="PTHR47966:SF2">
    <property type="entry name" value="ASPERGILLOPEPSIN-1-RELATED"/>
    <property type="match status" value="1"/>
</dbReference>
<dbReference type="GO" id="GO:0004190">
    <property type="term" value="F:aspartic-type endopeptidase activity"/>
    <property type="evidence" value="ECO:0007669"/>
    <property type="project" value="UniProtKB-KW"/>
</dbReference>
<dbReference type="InterPro" id="IPR034163">
    <property type="entry name" value="Aspergillopepsin-like_cat_dom"/>
</dbReference>
<proteinExistence type="inferred from homology"/>
<dbReference type="Pfam" id="PF00026">
    <property type="entry name" value="Asp"/>
    <property type="match status" value="1"/>
</dbReference>
<dbReference type="STRING" id="655819.J4UQ24"/>
<evidence type="ECO:0000256" key="2">
    <source>
        <dbReference type="ARBA" id="ARBA00022670"/>
    </source>
</evidence>
<dbReference type="PROSITE" id="PS00141">
    <property type="entry name" value="ASP_PROTEASE"/>
    <property type="match status" value="1"/>
</dbReference>
<keyword evidence="2 6" id="KW-0645">Protease</keyword>
<dbReference type="PROSITE" id="PS51767">
    <property type="entry name" value="PEPTIDASE_A1"/>
    <property type="match status" value="1"/>
</dbReference>
<dbReference type="EMBL" id="JH725157">
    <property type="protein sequence ID" value="EJP67387.1"/>
    <property type="molecule type" value="Genomic_DNA"/>
</dbReference>
<sequence>MPSIATVLGFASVASALAVRSASIQGANEFTIPMRYNPNFKPPTSSPDAVRRRRGSPDDGGGITPARDSPTRPDQEYYAEIEVGTPPQTMNLLFDTGSADLWLFGADAAGAVEQDQNRWNHSKSSTAQLVDGAAWSIHYGDGSGASGTVYRDVVSVAGLAISGQGVEYANAVMPQSSGIDILGSPVSGIVGFAFDKKNKARPQQKTPFSNMKSHLAKPVFTVDLKHQADGTFGFGFVDSSKYTGDLTYSSINSATGFWTFTSPGYAVNEGAFAAYDMTGIIDTGGSTSTVPSPAFKAYTDAIANYTEKFDCGTALPDFYFGVGNNKTIKVDGLHLKQTNEDGSCQLKLYDGGSGNYAFFGSPFMAGAYVVFEDGADGARVGWANSATVKRDEHVSRMLPVRPSTRHPRRRRPVRAQSMGGM</sequence>
<evidence type="ECO:0000256" key="7">
    <source>
        <dbReference type="SAM" id="MobiDB-lite"/>
    </source>
</evidence>
<reference evidence="10 11" key="1">
    <citation type="journal article" date="2012" name="Sci. Rep.">
        <title>Genomic perspectives on the evolution of fungal entomopathogenicity in Beauveria bassiana.</title>
        <authorList>
            <person name="Xiao G."/>
            <person name="Ying S.H."/>
            <person name="Zheng P."/>
            <person name="Wang Z.L."/>
            <person name="Zhang S."/>
            <person name="Xie X.Q."/>
            <person name="Shang Y."/>
            <person name="St Leger R.J."/>
            <person name="Zhao G.P."/>
            <person name="Wang C."/>
            <person name="Feng M.G."/>
        </authorList>
    </citation>
    <scope>NUCLEOTIDE SEQUENCE [LARGE SCALE GENOMIC DNA]</scope>
    <source>
        <strain evidence="10 11">ARSEF 2860</strain>
    </source>
</reference>
<feature type="active site" evidence="5">
    <location>
        <position position="282"/>
    </location>
</feature>